<dbReference type="Pfam" id="PF13581">
    <property type="entry name" value="HATPase_c_2"/>
    <property type="match status" value="1"/>
</dbReference>
<dbReference type="InterPro" id="IPR003594">
    <property type="entry name" value="HATPase_dom"/>
</dbReference>
<keyword evidence="4" id="KW-0547">Nucleotide-binding</keyword>
<dbReference type="RefSeq" id="WP_344570061.1">
    <property type="nucleotide sequence ID" value="NZ_BAAARJ010000023.1"/>
</dbReference>
<evidence type="ECO:0000313" key="5">
    <source>
        <dbReference type="Proteomes" id="UP001501447"/>
    </source>
</evidence>
<dbReference type="InterPro" id="IPR036890">
    <property type="entry name" value="HATPase_C_sf"/>
</dbReference>
<dbReference type="Gene3D" id="3.30.565.10">
    <property type="entry name" value="Histidine kinase-like ATPase, C-terminal domain"/>
    <property type="match status" value="1"/>
</dbReference>
<feature type="domain" description="Histidine kinase/HSP90-like ATPase" evidence="3">
    <location>
        <begin position="30"/>
        <end position="132"/>
    </location>
</feature>
<accession>A0ABP6D832</accession>
<evidence type="ECO:0000313" key="4">
    <source>
        <dbReference type="EMBL" id="GAA2634548.1"/>
    </source>
</evidence>
<organism evidence="4 5">
    <name type="scientific">Streptomyces axinellae</name>
    <dbReference type="NCBI Taxonomy" id="552788"/>
    <lineage>
        <taxon>Bacteria</taxon>
        <taxon>Bacillati</taxon>
        <taxon>Actinomycetota</taxon>
        <taxon>Actinomycetes</taxon>
        <taxon>Kitasatosporales</taxon>
        <taxon>Streptomycetaceae</taxon>
        <taxon>Streptomyces</taxon>
    </lineage>
</organism>
<proteinExistence type="predicted"/>
<dbReference type="SUPFAM" id="SSF55874">
    <property type="entry name" value="ATPase domain of HSP90 chaperone/DNA topoisomerase II/histidine kinase"/>
    <property type="match status" value="1"/>
</dbReference>
<feature type="region of interest" description="Disordered" evidence="2">
    <location>
        <begin position="1"/>
        <end position="20"/>
    </location>
</feature>
<dbReference type="PANTHER" id="PTHR35526:SF3">
    <property type="entry name" value="ANTI-SIGMA-F FACTOR RSBW"/>
    <property type="match status" value="1"/>
</dbReference>
<comment type="caution">
    <text evidence="4">The sequence shown here is derived from an EMBL/GenBank/DDBJ whole genome shotgun (WGS) entry which is preliminary data.</text>
</comment>
<dbReference type="EMBL" id="BAAARJ010000023">
    <property type="protein sequence ID" value="GAA2634548.1"/>
    <property type="molecule type" value="Genomic_DNA"/>
</dbReference>
<keyword evidence="5" id="KW-1185">Reference proteome</keyword>
<protein>
    <submittedName>
        <fullName evidence="4">ATP-binding protein</fullName>
    </submittedName>
</protein>
<gene>
    <name evidence="4" type="ORF">GCM10009863_58590</name>
</gene>
<name>A0ABP6D832_9ACTN</name>
<keyword evidence="1" id="KW-0418">Kinase</keyword>
<dbReference type="Proteomes" id="UP001501447">
    <property type="component" value="Unassembled WGS sequence"/>
</dbReference>
<sequence length="150" mass="15848">MASSLPPAQLAPPHPAHPAGAVRREGFELPAHTSSVSQARAHVGGQLRRWGFPEDLGHTAQLVISEFVTNAVLHTDSGRIGCSLHLDGERLRIEVSDEGAEHCAPQPRSATPDEVNGRGLQLVGALAERWGVTVGGARCGRVVWAELGTC</sequence>
<dbReference type="PANTHER" id="PTHR35526">
    <property type="entry name" value="ANTI-SIGMA-F FACTOR RSBW-RELATED"/>
    <property type="match status" value="1"/>
</dbReference>
<keyword evidence="4" id="KW-0067">ATP-binding</keyword>
<keyword evidence="1" id="KW-0808">Transferase</keyword>
<dbReference type="InterPro" id="IPR050267">
    <property type="entry name" value="Anti-sigma-factor_SerPK"/>
</dbReference>
<reference evidence="5" key="1">
    <citation type="journal article" date="2019" name="Int. J. Syst. Evol. Microbiol.">
        <title>The Global Catalogue of Microorganisms (GCM) 10K type strain sequencing project: providing services to taxonomists for standard genome sequencing and annotation.</title>
        <authorList>
            <consortium name="The Broad Institute Genomics Platform"/>
            <consortium name="The Broad Institute Genome Sequencing Center for Infectious Disease"/>
            <person name="Wu L."/>
            <person name="Ma J."/>
        </authorList>
    </citation>
    <scope>NUCLEOTIDE SEQUENCE [LARGE SCALE GENOMIC DNA]</scope>
    <source>
        <strain evidence="5">JCM 16373</strain>
    </source>
</reference>
<dbReference type="CDD" id="cd16936">
    <property type="entry name" value="HATPase_RsbW-like"/>
    <property type="match status" value="1"/>
</dbReference>
<keyword evidence="1" id="KW-0723">Serine/threonine-protein kinase</keyword>
<dbReference type="GO" id="GO:0005524">
    <property type="term" value="F:ATP binding"/>
    <property type="evidence" value="ECO:0007669"/>
    <property type="project" value="UniProtKB-KW"/>
</dbReference>
<evidence type="ECO:0000259" key="3">
    <source>
        <dbReference type="Pfam" id="PF13581"/>
    </source>
</evidence>
<evidence type="ECO:0000256" key="1">
    <source>
        <dbReference type="ARBA" id="ARBA00022527"/>
    </source>
</evidence>
<evidence type="ECO:0000256" key="2">
    <source>
        <dbReference type="SAM" id="MobiDB-lite"/>
    </source>
</evidence>